<keyword evidence="5" id="KW-1185">Reference proteome</keyword>
<keyword evidence="1" id="KW-0812">Transmembrane</keyword>
<protein>
    <submittedName>
        <fullName evidence="4">FecR protein</fullName>
    </submittedName>
</protein>
<dbReference type="GO" id="GO:0016989">
    <property type="term" value="F:sigma factor antagonist activity"/>
    <property type="evidence" value="ECO:0007669"/>
    <property type="project" value="TreeGrafter"/>
</dbReference>
<gene>
    <name evidence="4" type="ORF">SAMN04488055_5353</name>
</gene>
<dbReference type="PANTHER" id="PTHR30273:SF2">
    <property type="entry name" value="PROTEIN FECR"/>
    <property type="match status" value="1"/>
</dbReference>
<reference evidence="4 5" key="1">
    <citation type="submission" date="2016-11" db="EMBL/GenBank/DDBJ databases">
        <authorList>
            <person name="Jaros S."/>
            <person name="Januszkiewicz K."/>
            <person name="Wedrychowicz H."/>
        </authorList>
    </citation>
    <scope>NUCLEOTIDE SEQUENCE [LARGE SCALE GENOMIC DNA]</scope>
    <source>
        <strain evidence="4 5">DSM 24787</strain>
    </source>
</reference>
<dbReference type="InterPro" id="IPR032508">
    <property type="entry name" value="FecR_C"/>
</dbReference>
<dbReference type="PIRSF" id="PIRSF018266">
    <property type="entry name" value="FecR"/>
    <property type="match status" value="1"/>
</dbReference>
<dbReference type="STRING" id="536979.SAMN04488055_5353"/>
<dbReference type="InterPro" id="IPR012373">
    <property type="entry name" value="Ferrdict_sens_TM"/>
</dbReference>
<evidence type="ECO:0000256" key="1">
    <source>
        <dbReference type="SAM" id="Phobius"/>
    </source>
</evidence>
<sequence length="367" mass="41411">MEQEQINKLAQKFLEGTATDAEQKMLHDWYDGINTHEELPVDGEALRLRMQQAIANRTAKRRPWIKRLAAAAAVLLVITAGTYLLQRNKPVQTTKTHPYKEDAAPGTNKAILTLYDGTTIELDSSKNGALGKQGNTTILKTAGGQLAYQSNDQPASQEVHYNKVVTPRGGQYQIMLPDGTKVWLNAESSLYFPAEFTGKERNVKLTGEAYFEVAHNAQAPFIVSVADVDVEVLGTHFNVMAYADEHAIKTSLFEGAVKIKDNLLRPGQQMQVYKDGRFKVVTDPFMEDAIAWKDGMFVFNNDNLDNIMRRLSRWYDVEISFSTDKIRNNEFTGQISRHEKLSEVLKMLELTDAVHFEIERKKIIAMP</sequence>
<evidence type="ECO:0000313" key="5">
    <source>
        <dbReference type="Proteomes" id="UP000185003"/>
    </source>
</evidence>
<dbReference type="Gene3D" id="3.55.50.30">
    <property type="match status" value="1"/>
</dbReference>
<feature type="transmembrane region" description="Helical" evidence="1">
    <location>
        <begin position="68"/>
        <end position="85"/>
    </location>
</feature>
<evidence type="ECO:0000259" key="3">
    <source>
        <dbReference type="Pfam" id="PF16344"/>
    </source>
</evidence>
<dbReference type="Pfam" id="PF16344">
    <property type="entry name" value="FecR_C"/>
    <property type="match status" value="1"/>
</dbReference>
<dbReference type="AlphaFoldDB" id="A0A1N6K961"/>
<dbReference type="Gene3D" id="2.60.120.1440">
    <property type="match status" value="1"/>
</dbReference>
<organism evidence="4 5">
    <name type="scientific">Chitinophaga niabensis</name>
    <dbReference type="NCBI Taxonomy" id="536979"/>
    <lineage>
        <taxon>Bacteria</taxon>
        <taxon>Pseudomonadati</taxon>
        <taxon>Bacteroidota</taxon>
        <taxon>Chitinophagia</taxon>
        <taxon>Chitinophagales</taxon>
        <taxon>Chitinophagaceae</taxon>
        <taxon>Chitinophaga</taxon>
    </lineage>
</organism>
<dbReference type="OrthoDB" id="629393at2"/>
<dbReference type="Proteomes" id="UP000185003">
    <property type="component" value="Unassembled WGS sequence"/>
</dbReference>
<dbReference type="PANTHER" id="PTHR30273">
    <property type="entry name" value="PERIPLASMIC SIGNAL SENSOR AND SIGMA FACTOR ACTIVATOR FECR-RELATED"/>
    <property type="match status" value="1"/>
</dbReference>
<evidence type="ECO:0000313" key="4">
    <source>
        <dbReference type="EMBL" id="SIO53110.1"/>
    </source>
</evidence>
<evidence type="ECO:0000259" key="2">
    <source>
        <dbReference type="Pfam" id="PF04773"/>
    </source>
</evidence>
<feature type="domain" description="Protein FecR C-terminal" evidence="3">
    <location>
        <begin position="297"/>
        <end position="364"/>
    </location>
</feature>
<proteinExistence type="predicted"/>
<feature type="domain" description="FecR protein" evidence="2">
    <location>
        <begin position="163"/>
        <end position="258"/>
    </location>
</feature>
<dbReference type="Pfam" id="PF04773">
    <property type="entry name" value="FecR"/>
    <property type="match status" value="1"/>
</dbReference>
<accession>A0A1N6K961</accession>
<dbReference type="EMBL" id="FSRA01000002">
    <property type="protein sequence ID" value="SIO53110.1"/>
    <property type="molecule type" value="Genomic_DNA"/>
</dbReference>
<name>A0A1N6K961_9BACT</name>
<keyword evidence="1" id="KW-0472">Membrane</keyword>
<dbReference type="InterPro" id="IPR006860">
    <property type="entry name" value="FecR"/>
</dbReference>
<dbReference type="FunFam" id="2.60.120.1440:FF:000001">
    <property type="entry name" value="Putative anti-sigma factor"/>
    <property type="match status" value="1"/>
</dbReference>
<dbReference type="RefSeq" id="WP_074243246.1">
    <property type="nucleotide sequence ID" value="NZ_FSRA01000002.1"/>
</dbReference>
<keyword evidence="1" id="KW-1133">Transmembrane helix</keyword>